<evidence type="ECO:0000256" key="2">
    <source>
        <dbReference type="ARBA" id="ARBA00022908"/>
    </source>
</evidence>
<dbReference type="Pfam" id="PF13495">
    <property type="entry name" value="Phage_int_SAM_4"/>
    <property type="match status" value="1"/>
</dbReference>
<dbReference type="InterPro" id="IPR010998">
    <property type="entry name" value="Integrase_recombinase_N"/>
</dbReference>
<reference evidence="6" key="1">
    <citation type="submission" date="2020-10" db="EMBL/GenBank/DDBJ databases">
        <authorList>
            <person name="Lu T."/>
            <person name="Wang Q."/>
            <person name="Han X."/>
        </authorList>
    </citation>
    <scope>NUCLEOTIDE SEQUENCE</scope>
    <source>
        <strain evidence="6">WQ 366</strain>
    </source>
</reference>
<dbReference type="PANTHER" id="PTHR30349:SF41">
    <property type="entry name" value="INTEGRASE_RECOMBINASE PROTEIN MJ0367-RELATED"/>
    <property type="match status" value="1"/>
</dbReference>
<dbReference type="PANTHER" id="PTHR30349">
    <property type="entry name" value="PHAGE INTEGRASE-RELATED"/>
    <property type="match status" value="1"/>
</dbReference>
<dbReference type="InterPro" id="IPR050090">
    <property type="entry name" value="Tyrosine_recombinase_XerCD"/>
</dbReference>
<dbReference type="Proteomes" id="UP001165302">
    <property type="component" value="Unassembled WGS sequence"/>
</dbReference>
<dbReference type="Gene3D" id="1.10.150.130">
    <property type="match status" value="1"/>
</dbReference>
<comment type="caution">
    <text evidence="6">The sequence shown here is derived from an EMBL/GenBank/DDBJ whole genome shotgun (WGS) entry which is preliminary data.</text>
</comment>
<feature type="domain" description="Tyr recombinase" evidence="5">
    <location>
        <begin position="181"/>
        <end position="353"/>
    </location>
</feature>
<dbReference type="InterPro" id="IPR011010">
    <property type="entry name" value="DNA_brk_join_enz"/>
</dbReference>
<protein>
    <submittedName>
        <fullName evidence="6">Site-specific integrase</fullName>
    </submittedName>
</protein>
<evidence type="ECO:0000313" key="6">
    <source>
        <dbReference type="EMBL" id="MCA5006371.1"/>
    </source>
</evidence>
<sequence>MNFLIENYKIEESRKENRHVLVFHFSMDNKLRKELKEFLPTVRWSMTDKVWWVHDTVPVRRLLGMRPRDFTGEELLVHMSTINAVEFNNYLTELHLKGYSPNTIKTYAVEFAQLLYVLKDNAVRDLTTEKLRSYLFYCIKVQQLSENQIHSRLNALKFYFESVLKQEKFFFEIPRPKKINLLPKVLSTKEIARLFGCTTNLKHLMMLKLCYGMGLRVSEVANLHVSDIDSDRMQVRISCSKNKKDRYVPLPESILPELRAYYIQYKPKDYLFEGQLGGTIAIRTIQAVFKISMRKAKINKKVGIHGLRHSYATHLLEYGTDMSFIQKLLGHNHISTTEIYAQVSNKILSKVQSPLDRM</sequence>
<dbReference type="EMBL" id="JADEYP010000032">
    <property type="protein sequence ID" value="MCA5006371.1"/>
    <property type="molecule type" value="Genomic_DNA"/>
</dbReference>
<dbReference type="PROSITE" id="PS51898">
    <property type="entry name" value="TYR_RECOMBINASE"/>
    <property type="match status" value="1"/>
</dbReference>
<evidence type="ECO:0000256" key="4">
    <source>
        <dbReference type="ARBA" id="ARBA00023172"/>
    </source>
</evidence>
<keyword evidence="2" id="KW-0229">DNA integration</keyword>
<evidence type="ECO:0000256" key="3">
    <source>
        <dbReference type="ARBA" id="ARBA00023125"/>
    </source>
</evidence>
<dbReference type="Gene3D" id="1.10.443.10">
    <property type="entry name" value="Intergrase catalytic core"/>
    <property type="match status" value="1"/>
</dbReference>
<dbReference type="Pfam" id="PF00589">
    <property type="entry name" value="Phage_integrase"/>
    <property type="match status" value="1"/>
</dbReference>
<keyword evidence="7" id="KW-1185">Reference proteome</keyword>
<dbReference type="RefSeq" id="WP_225554730.1">
    <property type="nucleotide sequence ID" value="NZ_JADEYP010000032.1"/>
</dbReference>
<accession>A0ABS7ZAE1</accession>
<dbReference type="SUPFAM" id="SSF56349">
    <property type="entry name" value="DNA breaking-rejoining enzymes"/>
    <property type="match status" value="1"/>
</dbReference>
<comment type="similarity">
    <text evidence="1">Belongs to the 'phage' integrase family.</text>
</comment>
<evidence type="ECO:0000256" key="1">
    <source>
        <dbReference type="ARBA" id="ARBA00008857"/>
    </source>
</evidence>
<gene>
    <name evidence="6" type="ORF">IPZ78_14575</name>
</gene>
<name>A0ABS7ZAE1_9SPHI</name>
<evidence type="ECO:0000259" key="5">
    <source>
        <dbReference type="PROSITE" id="PS51898"/>
    </source>
</evidence>
<keyword evidence="4" id="KW-0233">DNA recombination</keyword>
<dbReference type="InterPro" id="IPR004107">
    <property type="entry name" value="Integrase_SAM-like_N"/>
</dbReference>
<organism evidence="6 7">
    <name type="scientific">Sphingobacterium bovistauri</name>
    <dbReference type="NCBI Taxonomy" id="2781959"/>
    <lineage>
        <taxon>Bacteria</taxon>
        <taxon>Pseudomonadati</taxon>
        <taxon>Bacteroidota</taxon>
        <taxon>Sphingobacteriia</taxon>
        <taxon>Sphingobacteriales</taxon>
        <taxon>Sphingobacteriaceae</taxon>
        <taxon>Sphingobacterium</taxon>
    </lineage>
</organism>
<evidence type="ECO:0000313" key="7">
    <source>
        <dbReference type="Proteomes" id="UP001165302"/>
    </source>
</evidence>
<keyword evidence="3" id="KW-0238">DNA-binding</keyword>
<dbReference type="InterPro" id="IPR002104">
    <property type="entry name" value="Integrase_catalytic"/>
</dbReference>
<dbReference type="InterPro" id="IPR013762">
    <property type="entry name" value="Integrase-like_cat_sf"/>
</dbReference>
<proteinExistence type="inferred from homology"/>